<evidence type="ECO:0000256" key="2">
    <source>
        <dbReference type="ARBA" id="ARBA00009528"/>
    </source>
</evidence>
<proteinExistence type="inferred from homology"/>
<keyword evidence="4" id="KW-0031">Aminopeptidase</keyword>
<dbReference type="SUPFAM" id="SSF53187">
    <property type="entry name" value="Zn-dependent exopeptidases"/>
    <property type="match status" value="1"/>
</dbReference>
<gene>
    <name evidence="8" type="ORF">METZ01_LOCUS10651</name>
</gene>
<dbReference type="InterPro" id="IPR043472">
    <property type="entry name" value="Macro_dom-like"/>
</dbReference>
<accession>A0A381NTH1</accession>
<comment type="catalytic activity">
    <reaction evidence="1">
        <text>Release of an N-terminal amino acid, Xaa-|-Yaa-, in which Xaa is preferably Leu, but may be other amino acids including Pro although not Arg or Lys, and Yaa may be Pro. Amino acid amides and methyl esters are also readily hydrolyzed, but rates on arylamides are exceedingly low.</text>
        <dbReference type="EC" id="3.4.11.1"/>
    </reaction>
</comment>
<name>A0A381NTH1_9ZZZZ</name>
<dbReference type="AlphaFoldDB" id="A0A381NTH1"/>
<dbReference type="CDD" id="cd00433">
    <property type="entry name" value="Peptidase_M17"/>
    <property type="match status" value="1"/>
</dbReference>
<dbReference type="PANTHER" id="PTHR11963">
    <property type="entry name" value="LEUCINE AMINOPEPTIDASE-RELATED"/>
    <property type="match status" value="1"/>
</dbReference>
<keyword evidence="5" id="KW-0645">Protease</keyword>
<dbReference type="InterPro" id="IPR008283">
    <property type="entry name" value="Peptidase_M17_N"/>
</dbReference>
<dbReference type="InterPro" id="IPR023042">
    <property type="entry name" value="Peptidase_M17_leu_NH2_pept"/>
</dbReference>
<dbReference type="GO" id="GO:0006508">
    <property type="term" value="P:proteolysis"/>
    <property type="evidence" value="ECO:0007669"/>
    <property type="project" value="UniProtKB-KW"/>
</dbReference>
<evidence type="ECO:0000256" key="4">
    <source>
        <dbReference type="ARBA" id="ARBA00022438"/>
    </source>
</evidence>
<dbReference type="EC" id="3.4.11.1" evidence="3"/>
<evidence type="ECO:0000256" key="3">
    <source>
        <dbReference type="ARBA" id="ARBA00012565"/>
    </source>
</evidence>
<evidence type="ECO:0000256" key="1">
    <source>
        <dbReference type="ARBA" id="ARBA00000135"/>
    </source>
</evidence>
<sequence length="474" mass="49368">MKLEFDDGELTGIATDALAIPVFSETEPDVVGALVAPLRDAGELKGKAGELTLLHSPNGFAARRLLLIGCGDDWSTEASFAFGGQAVRAAESRGYGQLALALEGDARSAVAGAVAGGFGLEQYRLKSDDNALETLVVCGPLDGAKAGFVVGECTNLARELACLPANELGPEEFAARAMADGPAHGLMVSVMGETELREMGAGALCSVADGSARPPQLVRLDWSPEGASKEPHLWLVGKGITFDTGGISIKPSKNLQKMKYDMSGAACMYGAITAIARLGVELRVTGLLTLAENMPSGTATRPGDIVRAMNGKHIEVDNTDAEGRLVLADALCYAVAEGATHIIDSATLTGAVTYALGSTRAAVMTNDDVLAGRVIAAGDVAGERYWQLPMDAEYGKLMKGELADLKNVSGTPEAGTITAAKFLEEFVDGTPWVHLDIAGTAWDNKGKPHRPKGPTGITVRTLVQLAETWASEAS</sequence>
<feature type="domain" description="Cytosol aminopeptidase" evidence="7">
    <location>
        <begin position="318"/>
        <end position="325"/>
    </location>
</feature>
<dbReference type="Gene3D" id="3.40.220.10">
    <property type="entry name" value="Leucine Aminopeptidase, subunit E, domain 1"/>
    <property type="match status" value="1"/>
</dbReference>
<dbReference type="PANTHER" id="PTHR11963:SF23">
    <property type="entry name" value="CYTOSOL AMINOPEPTIDASE"/>
    <property type="match status" value="1"/>
</dbReference>
<dbReference type="SUPFAM" id="SSF52949">
    <property type="entry name" value="Macro domain-like"/>
    <property type="match status" value="1"/>
</dbReference>
<evidence type="ECO:0000256" key="6">
    <source>
        <dbReference type="ARBA" id="ARBA00022801"/>
    </source>
</evidence>
<dbReference type="Pfam" id="PF02789">
    <property type="entry name" value="Peptidase_M17_N"/>
    <property type="match status" value="1"/>
</dbReference>
<dbReference type="Pfam" id="PF00883">
    <property type="entry name" value="Peptidase_M17"/>
    <property type="match status" value="1"/>
</dbReference>
<evidence type="ECO:0000313" key="8">
    <source>
        <dbReference type="EMBL" id="SUZ57797.1"/>
    </source>
</evidence>
<keyword evidence="6" id="KW-0378">Hydrolase</keyword>
<dbReference type="GO" id="GO:0005737">
    <property type="term" value="C:cytoplasm"/>
    <property type="evidence" value="ECO:0007669"/>
    <property type="project" value="InterPro"/>
</dbReference>
<dbReference type="NCBIfam" id="NF002073">
    <property type="entry name" value="PRK00913.1-2"/>
    <property type="match status" value="1"/>
</dbReference>
<comment type="similarity">
    <text evidence="2">Belongs to the peptidase M17 family.</text>
</comment>
<protein>
    <recommendedName>
        <fullName evidence="3">leucyl aminopeptidase</fullName>
        <ecNumber evidence="3">3.4.11.1</ecNumber>
    </recommendedName>
</protein>
<dbReference type="Gene3D" id="3.40.630.10">
    <property type="entry name" value="Zn peptidases"/>
    <property type="match status" value="1"/>
</dbReference>
<dbReference type="InterPro" id="IPR011356">
    <property type="entry name" value="Leucine_aapep/pepB"/>
</dbReference>
<dbReference type="PRINTS" id="PR00481">
    <property type="entry name" value="LAMNOPPTDASE"/>
</dbReference>
<dbReference type="GO" id="GO:0030145">
    <property type="term" value="F:manganese ion binding"/>
    <property type="evidence" value="ECO:0007669"/>
    <property type="project" value="InterPro"/>
</dbReference>
<organism evidence="8">
    <name type="scientific">marine metagenome</name>
    <dbReference type="NCBI Taxonomy" id="408172"/>
    <lineage>
        <taxon>unclassified sequences</taxon>
        <taxon>metagenomes</taxon>
        <taxon>ecological metagenomes</taxon>
    </lineage>
</organism>
<dbReference type="InterPro" id="IPR000819">
    <property type="entry name" value="Peptidase_M17_C"/>
</dbReference>
<dbReference type="HAMAP" id="MF_00181">
    <property type="entry name" value="Cytosol_peptidase_M17"/>
    <property type="match status" value="1"/>
</dbReference>
<dbReference type="GO" id="GO:0070006">
    <property type="term" value="F:metalloaminopeptidase activity"/>
    <property type="evidence" value="ECO:0007669"/>
    <property type="project" value="InterPro"/>
</dbReference>
<evidence type="ECO:0000259" key="7">
    <source>
        <dbReference type="PROSITE" id="PS00631"/>
    </source>
</evidence>
<dbReference type="PROSITE" id="PS00631">
    <property type="entry name" value="CYTOSOL_AP"/>
    <property type="match status" value="1"/>
</dbReference>
<dbReference type="EMBL" id="UINC01000579">
    <property type="protein sequence ID" value="SUZ57797.1"/>
    <property type="molecule type" value="Genomic_DNA"/>
</dbReference>
<reference evidence="8" key="1">
    <citation type="submission" date="2018-05" db="EMBL/GenBank/DDBJ databases">
        <authorList>
            <person name="Lanie J.A."/>
            <person name="Ng W.-L."/>
            <person name="Kazmierczak K.M."/>
            <person name="Andrzejewski T.M."/>
            <person name="Davidsen T.M."/>
            <person name="Wayne K.J."/>
            <person name="Tettelin H."/>
            <person name="Glass J.I."/>
            <person name="Rusch D."/>
            <person name="Podicherti R."/>
            <person name="Tsui H.-C.T."/>
            <person name="Winkler M.E."/>
        </authorList>
    </citation>
    <scope>NUCLEOTIDE SEQUENCE</scope>
</reference>
<evidence type="ECO:0000256" key="5">
    <source>
        <dbReference type="ARBA" id="ARBA00022670"/>
    </source>
</evidence>